<accession>A0A1J8Q6D4</accession>
<evidence type="ECO:0000313" key="3">
    <source>
        <dbReference type="EMBL" id="OJA17222.1"/>
    </source>
</evidence>
<proteinExistence type="predicted"/>
<feature type="compositionally biased region" description="Low complexity" evidence="1">
    <location>
        <begin position="177"/>
        <end position="191"/>
    </location>
</feature>
<sequence length="447" mass="48943">MSLYSDTLTVLERHPLSLEFLHALESFLATGFSRIVPPAFGPLAFERFWRATYHGRRQFSSGIPVGVMSLLSAFVMVFGGDLLAGVSLESQSTTSSDLPSSPIGEHHPIDVAKVAMQYPVFNEAPHVGQPSGDATSRNFPSHSASTVLPLDSEPVLHDPRDTAHKILTPYLRGPREGSTVRSNGHSSSSRSLKPTPRVVSGTKRKHQLQDNTPQKRRRTISAIHESHSSRFTSEPTNRVTSQVCIPRPVSTPAEQSKRMTFDGVVLPTLRQVVAAEQSRNFGMSTGSLQPEAAEALRFSDPPRSVRTLSIASDDSDDYDSWEIRCPEMSTSEMEVDDSLAEAPESSLVESSSILQEIMETLETRPTQMHHQRARSQEEGHHIAQHYTPLRRSNTGSGRLDALRDVYAAVAGGASQIPVQELLQATKLVHQIGTVLSEQMGKKLGGSL</sequence>
<keyword evidence="2" id="KW-0472">Membrane</keyword>
<keyword evidence="4" id="KW-1185">Reference proteome</keyword>
<dbReference type="Proteomes" id="UP000183567">
    <property type="component" value="Unassembled WGS sequence"/>
</dbReference>
<evidence type="ECO:0000256" key="1">
    <source>
        <dbReference type="SAM" id="MobiDB-lite"/>
    </source>
</evidence>
<organism evidence="3 4">
    <name type="scientific">Rhizopogon vesiculosus</name>
    <dbReference type="NCBI Taxonomy" id="180088"/>
    <lineage>
        <taxon>Eukaryota</taxon>
        <taxon>Fungi</taxon>
        <taxon>Dikarya</taxon>
        <taxon>Basidiomycota</taxon>
        <taxon>Agaricomycotina</taxon>
        <taxon>Agaricomycetes</taxon>
        <taxon>Agaricomycetidae</taxon>
        <taxon>Boletales</taxon>
        <taxon>Suillineae</taxon>
        <taxon>Rhizopogonaceae</taxon>
        <taxon>Rhizopogon</taxon>
    </lineage>
</organism>
<protein>
    <submittedName>
        <fullName evidence="3">Uncharacterized protein</fullName>
    </submittedName>
</protein>
<reference evidence="3 4" key="1">
    <citation type="submission" date="2016-03" db="EMBL/GenBank/DDBJ databases">
        <title>Comparative genomics of the ectomycorrhizal sister species Rhizopogon vinicolor and Rhizopogon vesiculosus (Basidiomycota: Boletales) reveals a divergence of the mating type B locus.</title>
        <authorList>
            <person name="Mujic A.B."/>
            <person name="Kuo A."/>
            <person name="Tritt A."/>
            <person name="Lipzen A."/>
            <person name="Chen C."/>
            <person name="Johnson J."/>
            <person name="Sharma A."/>
            <person name="Barry K."/>
            <person name="Grigoriev I.V."/>
            <person name="Spatafora J.W."/>
        </authorList>
    </citation>
    <scope>NUCLEOTIDE SEQUENCE [LARGE SCALE GENOMIC DNA]</scope>
    <source>
        <strain evidence="3 4">AM-OR11-056</strain>
    </source>
</reference>
<evidence type="ECO:0000313" key="4">
    <source>
        <dbReference type="Proteomes" id="UP000183567"/>
    </source>
</evidence>
<dbReference type="AlphaFoldDB" id="A0A1J8Q6D4"/>
<feature type="region of interest" description="Disordered" evidence="1">
    <location>
        <begin position="171"/>
        <end position="218"/>
    </location>
</feature>
<feature type="region of interest" description="Disordered" evidence="1">
    <location>
        <begin position="123"/>
        <end position="158"/>
    </location>
</feature>
<gene>
    <name evidence="3" type="ORF">AZE42_00200</name>
</gene>
<keyword evidence="2" id="KW-0812">Transmembrane</keyword>
<evidence type="ECO:0000256" key="2">
    <source>
        <dbReference type="SAM" id="Phobius"/>
    </source>
</evidence>
<feature type="transmembrane region" description="Helical" evidence="2">
    <location>
        <begin position="65"/>
        <end position="88"/>
    </location>
</feature>
<comment type="caution">
    <text evidence="3">The sequence shown here is derived from an EMBL/GenBank/DDBJ whole genome shotgun (WGS) entry which is preliminary data.</text>
</comment>
<dbReference type="EMBL" id="LVVM01002157">
    <property type="protein sequence ID" value="OJA17222.1"/>
    <property type="molecule type" value="Genomic_DNA"/>
</dbReference>
<keyword evidence="2" id="KW-1133">Transmembrane helix</keyword>
<dbReference type="OrthoDB" id="3259617at2759"/>
<name>A0A1J8Q6D4_9AGAM</name>
<feature type="compositionally biased region" description="Polar residues" evidence="1">
    <location>
        <begin position="132"/>
        <end position="146"/>
    </location>
</feature>